<comment type="caution">
    <text evidence="3">The sequence shown here is derived from an EMBL/GenBank/DDBJ whole genome shotgun (WGS) entry which is preliminary data.</text>
</comment>
<proteinExistence type="predicted"/>
<accession>A0A8S9PAS4</accession>
<reference evidence="3" key="1">
    <citation type="submission" date="2019-12" db="EMBL/GenBank/DDBJ databases">
        <title>Genome sequencing and annotation of Brassica cretica.</title>
        <authorList>
            <person name="Studholme D.J."/>
            <person name="Sarris P."/>
        </authorList>
    </citation>
    <scope>NUCLEOTIDE SEQUENCE</scope>
    <source>
        <strain evidence="3">PFS-109/04</strain>
        <tissue evidence="3">Leaf</tissue>
    </source>
</reference>
<feature type="region of interest" description="Disordered" evidence="1">
    <location>
        <begin position="340"/>
        <end position="428"/>
    </location>
</feature>
<sequence>MKATAEYATAKIAVWWDMKDCPIPEGYDSCRIRKILEGAFEEQGYSGPVSITAYGDQTETPGYILQGLFSTGVSVAHTRSESKNHLMYRDMVEWRGQNAPPATMMIISDLVAKGSQFSWDLVRQQQRTLYNLFLAYSVRPQGLNNVLSTSEEWCRNKLLKNKLSGPLVVVQGAKFYCKSCNFDSQSPEKFRKHLSSYKHAREEDVNPGFEKVRRYMEDWGRNYKATPEFATAKIQVLWDMFDCPIPESYDARQVRPSIEAAFKELGYSGPVSITAYGYHKHTPLQALSSTGVDVVHTVPGLTKCHSCSLLQSGSEKAYLQREEPDVRRRNVCFGVEEDEAAAQSLEAPRRESRSASTSQSKPSVKTTNRNKVTSPTDLHVGDGFGCDEDVKSPLTAPSGTGESIGAREKGGARAHLLSDEKHAQEEERIPAYRKSNIQNRRLCRVAEYDRNHRSEAKNYRTSQLMKKAIRTGFGLLDNQLRLTNLRLSQT</sequence>
<dbReference type="CDD" id="cd10910">
    <property type="entry name" value="PIN_limkain_b1_N_like"/>
    <property type="match status" value="2"/>
</dbReference>
<dbReference type="GO" id="GO:0005777">
    <property type="term" value="C:peroxisome"/>
    <property type="evidence" value="ECO:0007669"/>
    <property type="project" value="InterPro"/>
</dbReference>
<dbReference type="EMBL" id="QGKX02001521">
    <property type="protein sequence ID" value="KAF3512165.1"/>
    <property type="molecule type" value="Genomic_DNA"/>
</dbReference>
<evidence type="ECO:0000313" key="3">
    <source>
        <dbReference type="EMBL" id="KAF3512165.1"/>
    </source>
</evidence>
<gene>
    <name evidence="3" type="ORF">F2Q69_00005061</name>
</gene>
<dbReference type="AlphaFoldDB" id="A0A8S9PAS4"/>
<name>A0A8S9PAS4_BRACR</name>
<dbReference type="InterPro" id="IPR024768">
    <property type="entry name" value="Marf1"/>
</dbReference>
<organism evidence="3 4">
    <name type="scientific">Brassica cretica</name>
    <name type="common">Mustard</name>
    <dbReference type="NCBI Taxonomy" id="69181"/>
    <lineage>
        <taxon>Eukaryota</taxon>
        <taxon>Viridiplantae</taxon>
        <taxon>Streptophyta</taxon>
        <taxon>Embryophyta</taxon>
        <taxon>Tracheophyta</taxon>
        <taxon>Spermatophyta</taxon>
        <taxon>Magnoliopsida</taxon>
        <taxon>eudicotyledons</taxon>
        <taxon>Gunneridae</taxon>
        <taxon>Pentapetalae</taxon>
        <taxon>rosids</taxon>
        <taxon>malvids</taxon>
        <taxon>Brassicales</taxon>
        <taxon>Brassicaceae</taxon>
        <taxon>Brassiceae</taxon>
        <taxon>Brassica</taxon>
    </lineage>
</organism>
<dbReference type="Pfam" id="PF01936">
    <property type="entry name" value="NYN"/>
    <property type="match status" value="2"/>
</dbReference>
<dbReference type="InterPro" id="IPR021139">
    <property type="entry name" value="NYN"/>
</dbReference>
<dbReference type="Proteomes" id="UP000712600">
    <property type="component" value="Unassembled WGS sequence"/>
</dbReference>
<dbReference type="PANTHER" id="PTHR14379">
    <property type="entry name" value="LIMKAIN B LKAP"/>
    <property type="match status" value="1"/>
</dbReference>
<dbReference type="GO" id="GO:0010468">
    <property type="term" value="P:regulation of gene expression"/>
    <property type="evidence" value="ECO:0007669"/>
    <property type="project" value="InterPro"/>
</dbReference>
<protein>
    <recommendedName>
        <fullName evidence="2">NYN domain-containing protein</fullName>
    </recommendedName>
</protein>
<evidence type="ECO:0000259" key="2">
    <source>
        <dbReference type="Pfam" id="PF01936"/>
    </source>
</evidence>
<feature type="domain" description="NYN" evidence="2">
    <location>
        <begin position="11"/>
        <end position="135"/>
    </location>
</feature>
<feature type="domain" description="NYN" evidence="2">
    <location>
        <begin position="233"/>
        <end position="298"/>
    </location>
</feature>
<evidence type="ECO:0000313" key="4">
    <source>
        <dbReference type="Proteomes" id="UP000712600"/>
    </source>
</evidence>
<evidence type="ECO:0000256" key="1">
    <source>
        <dbReference type="SAM" id="MobiDB-lite"/>
    </source>
</evidence>
<feature type="compositionally biased region" description="Basic and acidic residues" evidence="1">
    <location>
        <begin position="405"/>
        <end position="428"/>
    </location>
</feature>
<dbReference type="GO" id="GO:0004540">
    <property type="term" value="F:RNA nuclease activity"/>
    <property type="evidence" value="ECO:0007669"/>
    <property type="project" value="InterPro"/>
</dbReference>
<feature type="compositionally biased region" description="Polar residues" evidence="1">
    <location>
        <begin position="354"/>
        <end position="376"/>
    </location>
</feature>
<dbReference type="PANTHER" id="PTHR14379:SF84">
    <property type="entry name" value="NYN DOMAIN-CONTAINING PROTEIN"/>
    <property type="match status" value="1"/>
</dbReference>